<evidence type="ECO:0000313" key="2">
    <source>
        <dbReference type="Proteomes" id="UP000265520"/>
    </source>
</evidence>
<feature type="non-terminal residue" evidence="1">
    <location>
        <position position="63"/>
    </location>
</feature>
<accession>A0A392TMB3</accession>
<comment type="caution">
    <text evidence="1">The sequence shown here is derived from an EMBL/GenBank/DDBJ whole genome shotgun (WGS) entry which is preliminary data.</text>
</comment>
<dbReference type="Proteomes" id="UP000265520">
    <property type="component" value="Unassembled WGS sequence"/>
</dbReference>
<dbReference type="AlphaFoldDB" id="A0A392TMB3"/>
<protein>
    <submittedName>
        <fullName evidence="1">Uncharacterized protein</fullName>
    </submittedName>
</protein>
<name>A0A392TMB3_9FABA</name>
<dbReference type="EMBL" id="LXQA010605481">
    <property type="protein sequence ID" value="MCI61744.1"/>
    <property type="molecule type" value="Genomic_DNA"/>
</dbReference>
<evidence type="ECO:0000313" key="1">
    <source>
        <dbReference type="EMBL" id="MCI61744.1"/>
    </source>
</evidence>
<keyword evidence="2" id="KW-1185">Reference proteome</keyword>
<sequence>MLIWCFLKANWEVSTVQVIQGCFMPKTLEVSLMEMIQGLAHFLQAVLEVSMATVITKCGHLKG</sequence>
<organism evidence="1 2">
    <name type="scientific">Trifolium medium</name>
    <dbReference type="NCBI Taxonomy" id="97028"/>
    <lineage>
        <taxon>Eukaryota</taxon>
        <taxon>Viridiplantae</taxon>
        <taxon>Streptophyta</taxon>
        <taxon>Embryophyta</taxon>
        <taxon>Tracheophyta</taxon>
        <taxon>Spermatophyta</taxon>
        <taxon>Magnoliopsida</taxon>
        <taxon>eudicotyledons</taxon>
        <taxon>Gunneridae</taxon>
        <taxon>Pentapetalae</taxon>
        <taxon>rosids</taxon>
        <taxon>fabids</taxon>
        <taxon>Fabales</taxon>
        <taxon>Fabaceae</taxon>
        <taxon>Papilionoideae</taxon>
        <taxon>50 kb inversion clade</taxon>
        <taxon>NPAAA clade</taxon>
        <taxon>Hologalegina</taxon>
        <taxon>IRL clade</taxon>
        <taxon>Trifolieae</taxon>
        <taxon>Trifolium</taxon>
    </lineage>
</organism>
<reference evidence="1 2" key="1">
    <citation type="journal article" date="2018" name="Front. Plant Sci.">
        <title>Red Clover (Trifolium pratense) and Zigzag Clover (T. medium) - A Picture of Genomic Similarities and Differences.</title>
        <authorList>
            <person name="Dluhosova J."/>
            <person name="Istvanek J."/>
            <person name="Nedelnik J."/>
            <person name="Repkova J."/>
        </authorList>
    </citation>
    <scope>NUCLEOTIDE SEQUENCE [LARGE SCALE GENOMIC DNA]</scope>
    <source>
        <strain evidence="2">cv. 10/8</strain>
        <tissue evidence="1">Leaf</tissue>
    </source>
</reference>
<proteinExistence type="predicted"/>